<dbReference type="Proteomes" id="UP000246744">
    <property type="component" value="Unassembled WGS sequence"/>
</dbReference>
<dbReference type="EMBL" id="QGTS01000004">
    <property type="protein sequence ID" value="PWW10038.1"/>
    <property type="molecule type" value="Genomic_DNA"/>
</dbReference>
<name>A0A317Q1I4_9ENTR</name>
<comment type="caution">
    <text evidence="1">The sequence shown here is derived from an EMBL/GenBank/DDBJ whole genome shotgun (WGS) entry which is preliminary data.</text>
</comment>
<keyword evidence="2" id="KW-1185">Reference proteome</keyword>
<protein>
    <submittedName>
        <fullName evidence="1">Uncharacterized protein</fullName>
    </submittedName>
</protein>
<reference evidence="1 2" key="1">
    <citation type="submission" date="2018-05" db="EMBL/GenBank/DDBJ databases">
        <title>Genomic Encyclopedia of Type Strains, Phase IV (KMG-IV): sequencing the most valuable type-strain genomes for metagenomic binning, comparative biology and taxonomic classification.</title>
        <authorList>
            <person name="Goeker M."/>
        </authorList>
    </citation>
    <scope>NUCLEOTIDE SEQUENCE [LARGE SCALE GENOMIC DNA]</scope>
    <source>
        <strain evidence="1 2">DSM 19579</strain>
    </source>
</reference>
<gene>
    <name evidence="1" type="ORF">DES37_104136</name>
</gene>
<evidence type="ECO:0000313" key="1">
    <source>
        <dbReference type="EMBL" id="PWW10038.1"/>
    </source>
</evidence>
<accession>A0A317Q1I4</accession>
<evidence type="ECO:0000313" key="2">
    <source>
        <dbReference type="Proteomes" id="UP000246744"/>
    </source>
</evidence>
<proteinExistence type="predicted"/>
<dbReference type="AlphaFoldDB" id="A0A317Q1I4"/>
<organism evidence="1 2">
    <name type="scientific">Mangrovibacter plantisponsor</name>
    <dbReference type="NCBI Taxonomy" id="451513"/>
    <lineage>
        <taxon>Bacteria</taxon>
        <taxon>Pseudomonadati</taxon>
        <taxon>Pseudomonadota</taxon>
        <taxon>Gammaproteobacteria</taxon>
        <taxon>Enterobacterales</taxon>
        <taxon>Enterobacteriaceae</taxon>
        <taxon>Mangrovibacter</taxon>
    </lineage>
</organism>
<sequence>MYYNPATNTFAVKNADGTPKTMFKPQNGLEYWEKQK</sequence>